<keyword evidence="11" id="KW-1185">Reference proteome</keyword>
<evidence type="ECO:0000256" key="3">
    <source>
        <dbReference type="ARBA" id="ARBA00022737"/>
    </source>
</evidence>
<feature type="compositionally biased region" description="Basic residues" evidence="9">
    <location>
        <begin position="282"/>
        <end position="304"/>
    </location>
</feature>
<dbReference type="PROSITE" id="PS00028">
    <property type="entry name" value="ZINC_FINGER_C2H2_1"/>
    <property type="match status" value="8"/>
</dbReference>
<feature type="domain" description="C2H2-type" evidence="10">
    <location>
        <begin position="672"/>
        <end position="700"/>
    </location>
</feature>
<evidence type="ECO:0000256" key="7">
    <source>
        <dbReference type="ARBA" id="ARBA00023242"/>
    </source>
</evidence>
<evidence type="ECO:0000256" key="6">
    <source>
        <dbReference type="ARBA" id="ARBA00023163"/>
    </source>
</evidence>
<feature type="domain" description="C2H2-type" evidence="10">
    <location>
        <begin position="530"/>
        <end position="558"/>
    </location>
</feature>
<sequence length="1022" mass="115084">MDINLADPFSHATVEISNDYINTFPHPQGLMTYLHRLFVQLDVEILSLQKPVTVKATWTTVTKIDSFLKTLISTLHRAIANGHVPSEEDFSAAFTHFEEVTHGVGSVEGEDDYGQPIEDVNVNDKTCDGDRRIFVDNGDRPVEVEESFDLAVDDLKEIQAGEDPDIKPLDKWYFNSSLRGQPQSRKDVIHGKTPPEPFVILQAPTITDSSKSNVTSQPAVSEVEQVLLQVYKKETIKKFHKRHANHQTNVVVAEEKREPLPPLQPNHEVFIDVDDTLMNKCGKRKKSVSSVDHKHKRETSKRNSKIVCHDKVSQASDSGEPNNGIEQTDEVCTRRRSKRNHSLKIKESEKPSVSSELDIRKDRSTKSGSNLGSLRSCMKKEIPKPSSKRINVKLDKGTKAQIVKRKKNRNGKNENASIKNSERAHVSKHSSNKKVKSEQDETEYECGECPYVTNRHFQLLAHRQRVHLTKRFKCEDCDKEFGFQKDLRRHLKCHTKAENCCDVCGKMYKEKRKLLEHKKCHAADYIKPRFPCKFCSKSFSTKYVLAYHVKSEHLGMKRTYMCPTCGSTFSQKSSYQQHANVHLGIKPFTCEICNKSFSYEKSLKEHKFMHNEKKLFICKICNKSFKQASGLTFHMKIHKETKDYICSNCGRGFSQRQALIRHERIHDGVKPYKCLLCDRNFADASVLRRHMILLHKRNPKDWKGDTIWQVPRRKDYFIAVVNGNETSSQTLDSVSEDSSAPFTDCSQTKNTPQIPDLLSHEARVFSNETLKSPPAVIVQTSSPAGENLPSETNPSVVPHHVTDKGIPARLPDVKTFVTQGGHTVSEVHLPVTHYKSDHVIPAYHVAPSASHPPNAPPTIDSLPEPLDNNEVAFTTVPAVLPVGISSSTPVPTASSTAGAVLPIGYHQHNAYILQDPQTLPSSDLHQLQYSTVMTSESYAQAIVMFPNHMSPLAAYQQPSINISVTANDRDLEQLQMGHLNQAAQINVSSSSAPQLTELPSHMHQIPVSLSSAYDKTFSSDQQ</sequence>
<dbReference type="SMART" id="SM00355">
    <property type="entry name" value="ZnF_C2H2"/>
    <property type="match status" value="9"/>
</dbReference>
<dbReference type="GeneID" id="101864410"/>
<keyword evidence="5" id="KW-0805">Transcription regulation</keyword>
<evidence type="ECO:0000256" key="8">
    <source>
        <dbReference type="PROSITE-ProRule" id="PRU00042"/>
    </source>
</evidence>
<dbReference type="InterPro" id="IPR036236">
    <property type="entry name" value="Znf_C2H2_sf"/>
</dbReference>
<dbReference type="InterPro" id="IPR013087">
    <property type="entry name" value="Znf_C2H2_type"/>
</dbReference>
<keyword evidence="4" id="KW-0862">Zinc</keyword>
<feature type="domain" description="C2H2-type" evidence="10">
    <location>
        <begin position="560"/>
        <end position="587"/>
    </location>
</feature>
<evidence type="ECO:0000313" key="11">
    <source>
        <dbReference type="Proteomes" id="UP000694888"/>
    </source>
</evidence>
<keyword evidence="3" id="KW-0677">Repeat</keyword>
<evidence type="ECO:0000259" key="10">
    <source>
        <dbReference type="PROSITE" id="PS50157"/>
    </source>
</evidence>
<evidence type="ECO:0000256" key="2">
    <source>
        <dbReference type="ARBA" id="ARBA00022723"/>
    </source>
</evidence>
<gene>
    <name evidence="12" type="primary">LOC101864410</name>
</gene>
<feature type="region of interest" description="Disordered" evidence="9">
    <location>
        <begin position="728"/>
        <end position="751"/>
    </location>
</feature>
<dbReference type="RefSeq" id="XP_005105014.1">
    <property type="nucleotide sequence ID" value="XM_005104957.3"/>
</dbReference>
<feature type="domain" description="C2H2-type" evidence="10">
    <location>
        <begin position="444"/>
        <end position="472"/>
    </location>
</feature>
<keyword evidence="8" id="KW-0863">Zinc-finger</keyword>
<keyword evidence="2" id="KW-0479">Metal-binding</keyword>
<reference evidence="12" key="1">
    <citation type="submission" date="2025-08" db="UniProtKB">
        <authorList>
            <consortium name="RefSeq"/>
        </authorList>
    </citation>
    <scope>IDENTIFICATION</scope>
</reference>
<dbReference type="Pfam" id="PF00096">
    <property type="entry name" value="zf-C2H2"/>
    <property type="match status" value="4"/>
</dbReference>
<evidence type="ECO:0000256" key="4">
    <source>
        <dbReference type="ARBA" id="ARBA00022833"/>
    </source>
</evidence>
<keyword evidence="6" id="KW-0804">Transcription</keyword>
<feature type="domain" description="C2H2-type" evidence="10">
    <location>
        <begin position="644"/>
        <end position="671"/>
    </location>
</feature>
<comment type="subcellular location">
    <subcellularLocation>
        <location evidence="1">Nucleus</location>
    </subcellularLocation>
</comment>
<accession>A0ABM0JZ82</accession>
<organism evidence="11 12">
    <name type="scientific">Aplysia californica</name>
    <name type="common">California sea hare</name>
    <dbReference type="NCBI Taxonomy" id="6500"/>
    <lineage>
        <taxon>Eukaryota</taxon>
        <taxon>Metazoa</taxon>
        <taxon>Spiralia</taxon>
        <taxon>Lophotrochozoa</taxon>
        <taxon>Mollusca</taxon>
        <taxon>Gastropoda</taxon>
        <taxon>Heterobranchia</taxon>
        <taxon>Euthyneura</taxon>
        <taxon>Tectipleura</taxon>
        <taxon>Aplysiida</taxon>
        <taxon>Aplysioidea</taxon>
        <taxon>Aplysiidae</taxon>
        <taxon>Aplysia</taxon>
    </lineage>
</organism>
<dbReference type="Proteomes" id="UP000694888">
    <property type="component" value="Unplaced"/>
</dbReference>
<evidence type="ECO:0000256" key="1">
    <source>
        <dbReference type="ARBA" id="ARBA00004123"/>
    </source>
</evidence>
<dbReference type="SUPFAM" id="SSF57667">
    <property type="entry name" value="beta-beta-alpha zinc fingers"/>
    <property type="match status" value="5"/>
</dbReference>
<dbReference type="PANTHER" id="PTHR24399">
    <property type="entry name" value="ZINC FINGER AND BTB DOMAIN-CONTAINING"/>
    <property type="match status" value="1"/>
</dbReference>
<feature type="compositionally biased region" description="Basic residues" evidence="9">
    <location>
        <begin position="334"/>
        <end position="343"/>
    </location>
</feature>
<feature type="domain" description="C2H2-type" evidence="10">
    <location>
        <begin position="499"/>
        <end position="526"/>
    </location>
</feature>
<evidence type="ECO:0000256" key="9">
    <source>
        <dbReference type="SAM" id="MobiDB-lite"/>
    </source>
</evidence>
<dbReference type="Gene3D" id="3.30.160.60">
    <property type="entry name" value="Classic Zinc Finger"/>
    <property type="match status" value="7"/>
</dbReference>
<evidence type="ECO:0000256" key="5">
    <source>
        <dbReference type="ARBA" id="ARBA00023015"/>
    </source>
</evidence>
<evidence type="ECO:0000313" key="12">
    <source>
        <dbReference type="RefSeq" id="XP_005105014.1"/>
    </source>
</evidence>
<feature type="compositionally biased region" description="Polar residues" evidence="9">
    <location>
        <begin position="313"/>
        <end position="326"/>
    </location>
</feature>
<name>A0ABM0JZ82_APLCA</name>
<feature type="region of interest" description="Disordered" evidence="9">
    <location>
        <begin position="282"/>
        <end position="439"/>
    </location>
</feature>
<dbReference type="PANTHER" id="PTHR24399:SF70">
    <property type="entry name" value="C2H2-TYPE DOMAIN-CONTAINING PROTEIN"/>
    <property type="match status" value="1"/>
</dbReference>
<dbReference type="Pfam" id="PF13912">
    <property type="entry name" value="zf-C2H2_6"/>
    <property type="match status" value="1"/>
</dbReference>
<dbReference type="Pfam" id="PF12874">
    <property type="entry name" value="zf-met"/>
    <property type="match status" value="1"/>
</dbReference>
<protein>
    <submittedName>
        <fullName evidence="12">Uncharacterized protein LOC101864410</fullName>
    </submittedName>
</protein>
<dbReference type="PROSITE" id="PS50157">
    <property type="entry name" value="ZINC_FINGER_C2H2_2"/>
    <property type="match status" value="9"/>
</dbReference>
<keyword evidence="7" id="KW-0539">Nucleus</keyword>
<feature type="domain" description="C2H2-type" evidence="10">
    <location>
        <begin position="472"/>
        <end position="499"/>
    </location>
</feature>
<proteinExistence type="predicted"/>
<feature type="domain" description="C2H2-type" evidence="10">
    <location>
        <begin position="588"/>
        <end position="615"/>
    </location>
</feature>
<feature type="domain" description="C2H2-type" evidence="10">
    <location>
        <begin position="616"/>
        <end position="643"/>
    </location>
</feature>